<comment type="similarity">
    <text evidence="1 2">Belongs to the short-chain dehydrogenases/reductases (SDR) family.</text>
</comment>
<dbReference type="InterPro" id="IPR020904">
    <property type="entry name" value="Sc_DH/Rdtase_CS"/>
</dbReference>
<accession>A0ABT2LRQ4</accession>
<dbReference type="RefSeq" id="WP_260905619.1">
    <property type="nucleotide sequence ID" value="NZ_JAOCZP010000006.1"/>
</dbReference>
<evidence type="ECO:0000313" key="3">
    <source>
        <dbReference type="EMBL" id="MCT7377226.1"/>
    </source>
</evidence>
<dbReference type="NCBIfam" id="NF009466">
    <property type="entry name" value="PRK12826.1-2"/>
    <property type="match status" value="1"/>
</dbReference>
<gene>
    <name evidence="3" type="ORF">N5A92_19590</name>
</gene>
<dbReference type="PRINTS" id="PR00080">
    <property type="entry name" value="SDRFAMILY"/>
</dbReference>
<dbReference type="Proteomes" id="UP001320831">
    <property type="component" value="Unassembled WGS sequence"/>
</dbReference>
<dbReference type="PANTHER" id="PTHR42879">
    <property type="entry name" value="3-OXOACYL-(ACYL-CARRIER-PROTEIN) REDUCTASE"/>
    <property type="match status" value="1"/>
</dbReference>
<dbReference type="InterPro" id="IPR002347">
    <property type="entry name" value="SDR_fam"/>
</dbReference>
<dbReference type="PANTHER" id="PTHR42879:SF2">
    <property type="entry name" value="3-OXOACYL-[ACYL-CARRIER-PROTEIN] REDUCTASE FABG"/>
    <property type="match status" value="1"/>
</dbReference>
<dbReference type="InterPro" id="IPR050259">
    <property type="entry name" value="SDR"/>
</dbReference>
<dbReference type="Pfam" id="PF00106">
    <property type="entry name" value="adh_short"/>
    <property type="match status" value="1"/>
</dbReference>
<comment type="caution">
    <text evidence="3">The sequence shown here is derived from an EMBL/GenBank/DDBJ whole genome shotgun (WGS) entry which is preliminary data.</text>
</comment>
<name>A0ABT2LRQ4_9HYPH</name>
<dbReference type="SUPFAM" id="SSF51735">
    <property type="entry name" value="NAD(P)-binding Rossmann-fold domains"/>
    <property type="match status" value="1"/>
</dbReference>
<dbReference type="Gene3D" id="3.40.50.720">
    <property type="entry name" value="NAD(P)-binding Rossmann-like Domain"/>
    <property type="match status" value="1"/>
</dbReference>
<dbReference type="PRINTS" id="PR00081">
    <property type="entry name" value="GDHRDH"/>
</dbReference>
<reference evidence="3 4" key="1">
    <citation type="submission" date="2022-09" db="EMBL/GenBank/DDBJ databases">
        <title>Chelativorans salina sp. nov., a novel slightly halophilic bacterium isolated from a saline lake sediment enrichment.</title>
        <authorList>
            <person name="Gao L."/>
            <person name="Fang B.-Z."/>
            <person name="Li W.-J."/>
        </authorList>
    </citation>
    <scope>NUCLEOTIDE SEQUENCE [LARGE SCALE GENOMIC DNA]</scope>
    <source>
        <strain evidence="3 4">EGI FJ00035</strain>
    </source>
</reference>
<sequence>MAVVVGKHALVTGGGSGVGKAIALTLADAGIQVTICGRRIEALEMVAGEHPHIHAIAGDVTDQASMDRLYRDAEAARGPVDIVIANAGISSSAPAAKTTLDAWKKTMDVNLTGAFVTVQPALEGMAAQKKGRIIFVASVAGLKGYGYVAPYVASKHGVVGLMRALAVEFSKTEITVNAVCPSFVETDMLAESVARIVEKTGRSEEEARASLMAANPQGRFIQPEEVASAVLWLCSPGAASVTGQTISISGGETW</sequence>
<dbReference type="CDD" id="cd05233">
    <property type="entry name" value="SDR_c"/>
    <property type="match status" value="1"/>
</dbReference>
<protein>
    <submittedName>
        <fullName evidence="3">SDR family oxidoreductase</fullName>
    </submittedName>
</protein>
<evidence type="ECO:0000256" key="2">
    <source>
        <dbReference type="RuleBase" id="RU000363"/>
    </source>
</evidence>
<dbReference type="EMBL" id="JAOCZP010000006">
    <property type="protein sequence ID" value="MCT7377226.1"/>
    <property type="molecule type" value="Genomic_DNA"/>
</dbReference>
<evidence type="ECO:0000313" key="4">
    <source>
        <dbReference type="Proteomes" id="UP001320831"/>
    </source>
</evidence>
<dbReference type="PROSITE" id="PS00061">
    <property type="entry name" value="ADH_SHORT"/>
    <property type="match status" value="1"/>
</dbReference>
<proteinExistence type="inferred from homology"/>
<organism evidence="3 4">
    <name type="scientific">Chelativorans salis</name>
    <dbReference type="NCBI Taxonomy" id="2978478"/>
    <lineage>
        <taxon>Bacteria</taxon>
        <taxon>Pseudomonadati</taxon>
        <taxon>Pseudomonadota</taxon>
        <taxon>Alphaproteobacteria</taxon>
        <taxon>Hyphomicrobiales</taxon>
        <taxon>Phyllobacteriaceae</taxon>
        <taxon>Chelativorans</taxon>
    </lineage>
</organism>
<keyword evidence="4" id="KW-1185">Reference proteome</keyword>
<evidence type="ECO:0000256" key="1">
    <source>
        <dbReference type="ARBA" id="ARBA00006484"/>
    </source>
</evidence>
<dbReference type="InterPro" id="IPR036291">
    <property type="entry name" value="NAD(P)-bd_dom_sf"/>
</dbReference>